<feature type="domain" description="26S proteasome regulatory subunit RPN2 C-terminal" evidence="1">
    <location>
        <begin position="2"/>
        <end position="80"/>
    </location>
</feature>
<comment type="caution">
    <text evidence="2">The sequence shown here is derived from an EMBL/GenBank/DDBJ whole genome shotgun (WGS) entry which is preliminary data.</text>
</comment>
<evidence type="ECO:0000313" key="3">
    <source>
        <dbReference type="Proteomes" id="UP000023152"/>
    </source>
</evidence>
<keyword evidence="3" id="KW-1185">Reference proteome</keyword>
<organism evidence="2 3">
    <name type="scientific">Reticulomyxa filosa</name>
    <dbReference type="NCBI Taxonomy" id="46433"/>
    <lineage>
        <taxon>Eukaryota</taxon>
        <taxon>Sar</taxon>
        <taxon>Rhizaria</taxon>
        <taxon>Retaria</taxon>
        <taxon>Foraminifera</taxon>
        <taxon>Monothalamids</taxon>
        <taxon>Reticulomyxidae</taxon>
        <taxon>Reticulomyxa</taxon>
    </lineage>
</organism>
<gene>
    <name evidence="2" type="ORF">RFI_38763</name>
</gene>
<dbReference type="EMBL" id="ASPP01045938">
    <property type="protein sequence ID" value="ETN98721.1"/>
    <property type="molecule type" value="Genomic_DNA"/>
</dbReference>
<accession>X6LC54</accession>
<evidence type="ECO:0000313" key="2">
    <source>
        <dbReference type="EMBL" id="ETN98721.1"/>
    </source>
</evidence>
<reference evidence="2 3" key="1">
    <citation type="journal article" date="2013" name="Curr. Biol.">
        <title>The Genome of the Foraminiferan Reticulomyxa filosa.</title>
        <authorList>
            <person name="Glockner G."/>
            <person name="Hulsmann N."/>
            <person name="Schleicher M."/>
            <person name="Noegel A.A."/>
            <person name="Eichinger L."/>
            <person name="Gallinger C."/>
            <person name="Pawlowski J."/>
            <person name="Sierra R."/>
            <person name="Euteneuer U."/>
            <person name="Pillet L."/>
            <person name="Moustafa A."/>
            <person name="Platzer M."/>
            <person name="Groth M."/>
            <person name="Szafranski K."/>
            <person name="Schliwa M."/>
        </authorList>
    </citation>
    <scope>NUCLEOTIDE SEQUENCE [LARGE SCALE GENOMIC DNA]</scope>
</reference>
<dbReference type="Proteomes" id="UP000023152">
    <property type="component" value="Unassembled WGS sequence"/>
</dbReference>
<protein>
    <recommendedName>
        <fullName evidence="1">26S proteasome regulatory subunit RPN2 C-terminal domain-containing protein</fullName>
    </recommendedName>
</protein>
<dbReference type="Pfam" id="PF18004">
    <property type="entry name" value="RPN2_C"/>
    <property type="match status" value="1"/>
</dbReference>
<dbReference type="AlphaFoldDB" id="X6LC54"/>
<name>X6LC54_RETFI</name>
<dbReference type="OrthoDB" id="261572at2759"/>
<dbReference type="InterPro" id="IPR040623">
    <property type="entry name" value="RPN2_C"/>
</dbReference>
<sequence>MVMALNSDLAIPNAPLLYAYPKPLKEAETQEKKTLEKDVLSITAKQKDRDLKKKRQKTKVTYQASITEATQSDKTKDKETITADNVEIPIPNNSSPKLIINRSVETTHVKHAKFVLILMISFPDKCIGTTLREKQLLNFRCL</sequence>
<evidence type="ECO:0000259" key="1">
    <source>
        <dbReference type="Pfam" id="PF18004"/>
    </source>
</evidence>
<proteinExistence type="predicted"/>